<protein>
    <submittedName>
        <fullName evidence="2">Uncharacterized protein</fullName>
    </submittedName>
</protein>
<dbReference type="Proteomes" id="UP000317650">
    <property type="component" value="Chromosome 2"/>
</dbReference>
<dbReference type="AlphaFoldDB" id="A0A4S8IB09"/>
<keyword evidence="1" id="KW-0812">Transmembrane</keyword>
<keyword evidence="1" id="KW-1133">Transmembrane helix</keyword>
<evidence type="ECO:0000313" key="3">
    <source>
        <dbReference type="Proteomes" id="UP000317650"/>
    </source>
</evidence>
<keyword evidence="3" id="KW-1185">Reference proteome</keyword>
<gene>
    <name evidence="2" type="ORF">C4D60_Mb02t15930</name>
</gene>
<proteinExistence type="predicted"/>
<organism evidence="2 3">
    <name type="scientific">Musa balbisiana</name>
    <name type="common">Banana</name>
    <dbReference type="NCBI Taxonomy" id="52838"/>
    <lineage>
        <taxon>Eukaryota</taxon>
        <taxon>Viridiplantae</taxon>
        <taxon>Streptophyta</taxon>
        <taxon>Embryophyta</taxon>
        <taxon>Tracheophyta</taxon>
        <taxon>Spermatophyta</taxon>
        <taxon>Magnoliopsida</taxon>
        <taxon>Liliopsida</taxon>
        <taxon>Zingiberales</taxon>
        <taxon>Musaceae</taxon>
        <taxon>Musa</taxon>
    </lineage>
</organism>
<reference evidence="2 3" key="1">
    <citation type="journal article" date="2019" name="Nat. Plants">
        <title>Genome sequencing of Musa balbisiana reveals subgenome evolution and function divergence in polyploid bananas.</title>
        <authorList>
            <person name="Yao X."/>
        </authorList>
    </citation>
    <scope>NUCLEOTIDE SEQUENCE [LARGE SCALE GENOMIC DNA]</scope>
    <source>
        <strain evidence="3">cv. DH-PKW</strain>
        <tissue evidence="2">Leaves</tissue>
    </source>
</reference>
<name>A0A4S8IB09_MUSBA</name>
<evidence type="ECO:0000256" key="1">
    <source>
        <dbReference type="SAM" id="Phobius"/>
    </source>
</evidence>
<dbReference type="EMBL" id="PYDT01000011">
    <property type="protein sequence ID" value="THU45257.1"/>
    <property type="molecule type" value="Genomic_DNA"/>
</dbReference>
<accession>A0A4S8IB09</accession>
<keyword evidence="1" id="KW-0472">Membrane</keyword>
<sequence length="73" mass="8390">MDPRSAVPYPSQVVCPDSAFNWLPLAAFLFLTCNSLNYAYQSRHDPRALFIVSSSPFSTSRSHGGRRRYCRRY</sequence>
<feature type="transmembrane region" description="Helical" evidence="1">
    <location>
        <begin position="20"/>
        <end position="40"/>
    </location>
</feature>
<evidence type="ECO:0000313" key="2">
    <source>
        <dbReference type="EMBL" id="THU45257.1"/>
    </source>
</evidence>
<comment type="caution">
    <text evidence="2">The sequence shown here is derived from an EMBL/GenBank/DDBJ whole genome shotgun (WGS) entry which is preliminary data.</text>
</comment>